<gene>
    <name evidence="7" type="ORF">GCM10009863_65870</name>
</gene>
<evidence type="ECO:0000256" key="2">
    <source>
        <dbReference type="ARBA" id="ARBA00006706"/>
    </source>
</evidence>
<sequence>MTPATPDRWEPAAFKARVDEVLCRFVAQEADAFTAIDPLLDPVGRCLEAAVADGKRLRAAFCYWGWRAVGQPDSDALLRAAASMELVHAAAIVHDDLIDDSPLRHGRPTAQLALRDAVGRHPDPGDTAESAAAAAAGRSLAMLAGDLLMALAGQLFTTSGLPAAYLLRARPLWSVMARELIAGECLEILRTGACLDTEASLKVIRYKTAKYTAEQPLLIGGALAGAGTRLREGLSAYGLPLGEAFQLRDDLLGLFGAPERTGKASADDVRGQRPTALLAETWRLAGDEERDVLRTLLERGALEAEGLDAVRGMMRRLGATDRVEDMIRARVEEALDALHELPVPAHAARALSSLAHAAAVRQF</sequence>
<evidence type="ECO:0000313" key="8">
    <source>
        <dbReference type="Proteomes" id="UP001501447"/>
    </source>
</evidence>
<dbReference type="Gene3D" id="1.10.600.10">
    <property type="entry name" value="Farnesyl Diphosphate Synthase"/>
    <property type="match status" value="1"/>
</dbReference>
<dbReference type="InterPro" id="IPR008949">
    <property type="entry name" value="Isoprenoid_synthase_dom_sf"/>
</dbReference>
<dbReference type="Pfam" id="PF00348">
    <property type="entry name" value="polyprenyl_synt"/>
    <property type="match status" value="1"/>
</dbReference>
<dbReference type="CDD" id="cd00685">
    <property type="entry name" value="Trans_IPPS_HT"/>
    <property type="match status" value="1"/>
</dbReference>
<evidence type="ECO:0000256" key="3">
    <source>
        <dbReference type="ARBA" id="ARBA00022679"/>
    </source>
</evidence>
<comment type="caution">
    <text evidence="7">The sequence shown here is derived from an EMBL/GenBank/DDBJ whole genome shotgun (WGS) entry which is preliminary data.</text>
</comment>
<comment type="cofactor">
    <cofactor evidence="1">
        <name>Mg(2+)</name>
        <dbReference type="ChEBI" id="CHEBI:18420"/>
    </cofactor>
</comment>
<dbReference type="SFLD" id="SFLDS00005">
    <property type="entry name" value="Isoprenoid_Synthase_Type_I"/>
    <property type="match status" value="1"/>
</dbReference>
<keyword evidence="8" id="KW-1185">Reference proteome</keyword>
<name>A0ABN3R0D5_9ACTN</name>
<proteinExistence type="inferred from homology"/>
<protein>
    <submittedName>
        <fullName evidence="7">Polyprenyl synthetase family protein</fullName>
    </submittedName>
</protein>
<dbReference type="Proteomes" id="UP001501447">
    <property type="component" value="Unassembled WGS sequence"/>
</dbReference>
<dbReference type="SUPFAM" id="SSF48576">
    <property type="entry name" value="Terpenoid synthases"/>
    <property type="match status" value="1"/>
</dbReference>
<dbReference type="EMBL" id="BAAARJ010000036">
    <property type="protein sequence ID" value="GAA2639648.1"/>
    <property type="molecule type" value="Genomic_DNA"/>
</dbReference>
<dbReference type="PANTHER" id="PTHR12001:SF85">
    <property type="entry name" value="SHORT CHAIN ISOPRENYL DIPHOSPHATE SYNTHASE"/>
    <property type="match status" value="1"/>
</dbReference>
<keyword evidence="5" id="KW-0460">Magnesium</keyword>
<dbReference type="PROSITE" id="PS00444">
    <property type="entry name" value="POLYPRENYL_SYNTHASE_2"/>
    <property type="match status" value="1"/>
</dbReference>
<dbReference type="InterPro" id="IPR033749">
    <property type="entry name" value="Polyprenyl_synt_CS"/>
</dbReference>
<evidence type="ECO:0000256" key="6">
    <source>
        <dbReference type="RuleBase" id="RU004466"/>
    </source>
</evidence>
<dbReference type="PANTHER" id="PTHR12001">
    <property type="entry name" value="GERANYLGERANYL PYROPHOSPHATE SYNTHASE"/>
    <property type="match status" value="1"/>
</dbReference>
<evidence type="ECO:0000256" key="4">
    <source>
        <dbReference type="ARBA" id="ARBA00022723"/>
    </source>
</evidence>
<dbReference type="RefSeq" id="WP_344570738.1">
    <property type="nucleotide sequence ID" value="NZ_BAAARJ010000036.1"/>
</dbReference>
<dbReference type="InterPro" id="IPR000092">
    <property type="entry name" value="Polyprenyl_synt"/>
</dbReference>
<reference evidence="7 8" key="1">
    <citation type="journal article" date="2019" name="Int. J. Syst. Evol. Microbiol.">
        <title>The Global Catalogue of Microorganisms (GCM) 10K type strain sequencing project: providing services to taxonomists for standard genome sequencing and annotation.</title>
        <authorList>
            <consortium name="The Broad Institute Genomics Platform"/>
            <consortium name="The Broad Institute Genome Sequencing Center for Infectious Disease"/>
            <person name="Wu L."/>
            <person name="Ma J."/>
        </authorList>
    </citation>
    <scope>NUCLEOTIDE SEQUENCE [LARGE SCALE GENOMIC DNA]</scope>
    <source>
        <strain evidence="7 8">JCM 16373</strain>
    </source>
</reference>
<accession>A0ABN3R0D5</accession>
<evidence type="ECO:0000256" key="5">
    <source>
        <dbReference type="ARBA" id="ARBA00022842"/>
    </source>
</evidence>
<organism evidence="7 8">
    <name type="scientific">Streptomyces axinellae</name>
    <dbReference type="NCBI Taxonomy" id="552788"/>
    <lineage>
        <taxon>Bacteria</taxon>
        <taxon>Bacillati</taxon>
        <taxon>Actinomycetota</taxon>
        <taxon>Actinomycetes</taxon>
        <taxon>Kitasatosporales</taxon>
        <taxon>Streptomycetaceae</taxon>
        <taxon>Streptomyces</taxon>
    </lineage>
</organism>
<keyword evidence="3 6" id="KW-0808">Transferase</keyword>
<comment type="similarity">
    <text evidence="2 6">Belongs to the FPP/GGPP synthase family.</text>
</comment>
<keyword evidence="4" id="KW-0479">Metal-binding</keyword>
<evidence type="ECO:0000313" key="7">
    <source>
        <dbReference type="EMBL" id="GAA2639648.1"/>
    </source>
</evidence>
<evidence type="ECO:0000256" key="1">
    <source>
        <dbReference type="ARBA" id="ARBA00001946"/>
    </source>
</evidence>